<feature type="compositionally biased region" description="Low complexity" evidence="1">
    <location>
        <begin position="29"/>
        <end position="40"/>
    </location>
</feature>
<evidence type="ECO:0000313" key="4">
    <source>
        <dbReference type="Proteomes" id="UP001388673"/>
    </source>
</evidence>
<feature type="compositionally biased region" description="Basic and acidic residues" evidence="1">
    <location>
        <begin position="41"/>
        <end position="59"/>
    </location>
</feature>
<dbReference type="AlphaFoldDB" id="A0AAW0Z2W1"/>
<feature type="transmembrane region" description="Helical" evidence="2">
    <location>
        <begin position="424"/>
        <end position="444"/>
    </location>
</feature>
<keyword evidence="2" id="KW-1133">Transmembrane helix</keyword>
<dbReference type="EMBL" id="JBCAWK010000003">
    <property type="protein sequence ID" value="KAK8864447.1"/>
    <property type="molecule type" value="Genomic_DNA"/>
</dbReference>
<feature type="transmembrane region" description="Helical" evidence="2">
    <location>
        <begin position="391"/>
        <end position="412"/>
    </location>
</feature>
<feature type="compositionally biased region" description="Basic and acidic residues" evidence="1">
    <location>
        <begin position="156"/>
        <end position="186"/>
    </location>
</feature>
<feature type="compositionally biased region" description="Acidic residues" evidence="1">
    <location>
        <begin position="101"/>
        <end position="112"/>
    </location>
</feature>
<feature type="transmembrane region" description="Helical" evidence="2">
    <location>
        <begin position="519"/>
        <end position="540"/>
    </location>
</feature>
<keyword evidence="2" id="KW-0812">Transmembrane</keyword>
<feature type="transmembrane region" description="Helical" evidence="2">
    <location>
        <begin position="283"/>
        <end position="303"/>
    </location>
</feature>
<accession>A0AAW0Z2W1</accession>
<dbReference type="GeneID" id="92178955"/>
<evidence type="ECO:0000313" key="3">
    <source>
        <dbReference type="EMBL" id="KAK8864447.1"/>
    </source>
</evidence>
<sequence>MSKVTFDPDDTLISPATPYDSGTPSTATGISDGSQEGSSGEDVRSEGDDLTDEEARSAESYRLGSEEAEVGLEDRYRSEEDDQSGLEGSPRSGSSNTQSDSESEVDPSEVSEGEGAGIEDQTGPGSEPSGNRTRGSDREAGRPAADKPSNRPAAHKPSEKDTADIDSRSSDENKGRSMEPTRMQRDRRNKGTKQERLSTTPPDTPSVEEASQSGQTRGKERSQLLNSSERHRPSEEEAQADLEGSEQIEGRRRSSDLGDPANEEPSRKLRIPRTWKHDMARLAALYLFPVLLAIPVSLLLSLNTLLLTPLYNSIPLTLHIRELYFFYALPPSLLYCYITLHRWPRQIVSARVCLSFAALSGDLVAVFGRKVGSVTGTYAGPEWGSLGARAMLGVGAVTASTAFALLCFDYIIPLKLAEKPTEGTRNFILISLRSAAYIVLIWGGERLWNAILSSSPSVITPNPEKSILFISLLLTILSLLVRPSTSTTPFSTQVNTFLTSTFRPSPQARTAMEKMTNTLLPSQAFPLILLLRLPLLVLALRQQIFLRPPTSRPYVTAHGELRILSSERSLTGQVVVAENLKDGYRFLRCDHSILGGRWIRDVPDKNATDGKRTEMGDSIFATFNLQEVAVLVHRSDWSDSLINTLALTTDLEVGLEGSEDEGASTAPDRALIIGLGAGIAASAFSKRGIYVDVVEIDPVVYVAAQTHFDLSSYPPFVSTNIIDGASFISQLAAMKRSNTTSEEQLDLIPRWDYVVQDCFTGGKVPGEMFTREFWEDLGELMVDDGVMAMNFAGIIKSKASRAVLVTLLSVFEQCRAFGDGFELAQGPNDMVNMVVFCTKSYSPLLTFRPPTSTDVLRSPLRSHVYSTFLPHEIQLDTVVSEKDWEDPELMLKRGEAEDKLNQWQVGTSLATWRAMQKILTPEMWLAY</sequence>
<gene>
    <name evidence="3" type="ORF">IAR55_001696</name>
</gene>
<proteinExistence type="predicted"/>
<feature type="compositionally biased region" description="Acidic residues" evidence="1">
    <location>
        <begin position="236"/>
        <end position="246"/>
    </location>
</feature>
<comment type="caution">
    <text evidence="3">The sequence shown here is derived from an EMBL/GenBank/DDBJ whole genome shotgun (WGS) entry which is preliminary data.</text>
</comment>
<feature type="transmembrane region" description="Helical" evidence="2">
    <location>
        <begin position="352"/>
        <end position="371"/>
    </location>
</feature>
<keyword evidence="2" id="KW-0472">Membrane</keyword>
<evidence type="ECO:0000256" key="1">
    <source>
        <dbReference type="SAM" id="MobiDB-lite"/>
    </source>
</evidence>
<protein>
    <recommendedName>
        <fullName evidence="5">Spermidine synthase</fullName>
    </recommendedName>
</protein>
<evidence type="ECO:0000256" key="2">
    <source>
        <dbReference type="SAM" id="Phobius"/>
    </source>
</evidence>
<feature type="transmembrane region" description="Helical" evidence="2">
    <location>
        <begin position="323"/>
        <end position="340"/>
    </location>
</feature>
<dbReference type="SUPFAM" id="SSF53335">
    <property type="entry name" value="S-adenosyl-L-methionine-dependent methyltransferases"/>
    <property type="match status" value="1"/>
</dbReference>
<keyword evidence="4" id="KW-1185">Reference proteome</keyword>
<feature type="compositionally biased region" description="Basic and acidic residues" evidence="1">
    <location>
        <begin position="134"/>
        <end position="149"/>
    </location>
</feature>
<dbReference type="InterPro" id="IPR029063">
    <property type="entry name" value="SAM-dependent_MTases_sf"/>
</dbReference>
<dbReference type="KEGG" id="kne:92178955"/>
<evidence type="ECO:0008006" key="5">
    <source>
        <dbReference type="Google" id="ProtNLM"/>
    </source>
</evidence>
<dbReference type="Gene3D" id="3.40.50.150">
    <property type="entry name" value="Vaccinia Virus protein VP39"/>
    <property type="match status" value="1"/>
</dbReference>
<feature type="transmembrane region" description="Helical" evidence="2">
    <location>
        <begin position="464"/>
        <end position="481"/>
    </location>
</feature>
<feature type="compositionally biased region" description="Basic and acidic residues" evidence="1">
    <location>
        <begin position="217"/>
        <end position="235"/>
    </location>
</feature>
<dbReference type="Proteomes" id="UP001388673">
    <property type="component" value="Unassembled WGS sequence"/>
</dbReference>
<reference evidence="3 4" key="1">
    <citation type="journal article" date="2024" name="bioRxiv">
        <title>Comparative genomics of Cryptococcus and Kwoniella reveals pathogenesis evolution and contrasting karyotype dynamics via intercentromeric recombination or chromosome fusion.</title>
        <authorList>
            <person name="Coelho M.A."/>
            <person name="David-Palma M."/>
            <person name="Shea T."/>
            <person name="Bowers K."/>
            <person name="McGinley-Smith S."/>
            <person name="Mohammad A.W."/>
            <person name="Gnirke A."/>
            <person name="Yurkov A.M."/>
            <person name="Nowrousian M."/>
            <person name="Sun S."/>
            <person name="Cuomo C.A."/>
            <person name="Heitman J."/>
        </authorList>
    </citation>
    <scope>NUCLEOTIDE SEQUENCE [LARGE SCALE GENOMIC DNA]</scope>
    <source>
        <strain evidence="3 4">CBS 13917</strain>
    </source>
</reference>
<name>A0AAW0Z2W1_9TREE</name>
<dbReference type="RefSeq" id="XP_066804743.1">
    <property type="nucleotide sequence ID" value="XM_066944820.1"/>
</dbReference>
<organism evidence="3 4">
    <name type="scientific">Kwoniella newhampshirensis</name>
    <dbReference type="NCBI Taxonomy" id="1651941"/>
    <lineage>
        <taxon>Eukaryota</taxon>
        <taxon>Fungi</taxon>
        <taxon>Dikarya</taxon>
        <taxon>Basidiomycota</taxon>
        <taxon>Agaricomycotina</taxon>
        <taxon>Tremellomycetes</taxon>
        <taxon>Tremellales</taxon>
        <taxon>Cryptococcaceae</taxon>
        <taxon>Kwoniella</taxon>
    </lineage>
</organism>
<feature type="region of interest" description="Disordered" evidence="1">
    <location>
        <begin position="1"/>
        <end position="269"/>
    </location>
</feature>